<reference evidence="7 9" key="2">
    <citation type="journal article" date="2018" name="Plant J.">
        <title>The Physcomitrella patens chromosome-scale assembly reveals moss genome structure and evolution.</title>
        <authorList>
            <person name="Lang D."/>
            <person name="Ullrich K.K."/>
            <person name="Murat F."/>
            <person name="Fuchs J."/>
            <person name="Jenkins J."/>
            <person name="Haas F.B."/>
            <person name="Piednoel M."/>
            <person name="Gundlach H."/>
            <person name="Van Bel M."/>
            <person name="Meyberg R."/>
            <person name="Vives C."/>
            <person name="Morata J."/>
            <person name="Symeonidi A."/>
            <person name="Hiss M."/>
            <person name="Muchero W."/>
            <person name="Kamisugi Y."/>
            <person name="Saleh O."/>
            <person name="Blanc G."/>
            <person name="Decker E.L."/>
            <person name="van Gessel N."/>
            <person name="Grimwood J."/>
            <person name="Hayes R.D."/>
            <person name="Graham S.W."/>
            <person name="Gunter L.E."/>
            <person name="McDaniel S.F."/>
            <person name="Hoernstein S.N.W."/>
            <person name="Larsson A."/>
            <person name="Li F.W."/>
            <person name="Perroud P.F."/>
            <person name="Phillips J."/>
            <person name="Ranjan P."/>
            <person name="Rokshar D.S."/>
            <person name="Rothfels C.J."/>
            <person name="Schneider L."/>
            <person name="Shu S."/>
            <person name="Stevenson D.W."/>
            <person name="Thummler F."/>
            <person name="Tillich M."/>
            <person name="Villarreal Aguilar J.C."/>
            <person name="Widiez T."/>
            <person name="Wong G.K."/>
            <person name="Wymore A."/>
            <person name="Zhang Y."/>
            <person name="Zimmer A.D."/>
            <person name="Quatrano R.S."/>
            <person name="Mayer K.F.X."/>
            <person name="Goodstein D."/>
            <person name="Casacuberta J.M."/>
            <person name="Vandepoele K."/>
            <person name="Reski R."/>
            <person name="Cuming A.C."/>
            <person name="Tuskan G.A."/>
            <person name="Maumus F."/>
            <person name="Salse J."/>
            <person name="Schmutz J."/>
            <person name="Rensing S.A."/>
        </authorList>
    </citation>
    <scope>NUCLEOTIDE SEQUENCE [LARGE SCALE GENOMIC DNA]</scope>
    <source>
        <strain evidence="8 9">cv. Gransden 2004</strain>
    </source>
</reference>
<dbReference type="AlphaFoldDB" id="A0A2K1KNM0"/>
<proteinExistence type="inferred from homology"/>
<dbReference type="GO" id="GO:0046872">
    <property type="term" value="F:metal ion binding"/>
    <property type="evidence" value="ECO:0007669"/>
    <property type="project" value="UniProtKB-KW"/>
</dbReference>
<dbReference type="Pfam" id="PF03171">
    <property type="entry name" value="2OG-FeII_Oxy"/>
    <property type="match status" value="1"/>
</dbReference>
<dbReference type="InterPro" id="IPR005123">
    <property type="entry name" value="Oxoglu/Fe-dep_dioxygenase_dom"/>
</dbReference>
<dbReference type="Gramene" id="Pp3c4_15600V3.1">
    <property type="protein sequence ID" value="Pp3c4_15600V3.1"/>
    <property type="gene ID" value="Pp3c4_15600"/>
</dbReference>
<dbReference type="InterPro" id="IPR026992">
    <property type="entry name" value="DIOX_N"/>
</dbReference>
<dbReference type="EMBL" id="ABEU02000004">
    <property type="protein sequence ID" value="PNR55370.1"/>
    <property type="molecule type" value="Genomic_DNA"/>
</dbReference>
<dbReference type="EnsemblPlants" id="Pp3c4_15600V3.1">
    <property type="protein sequence ID" value="Pp3c4_15600V3.1"/>
    <property type="gene ID" value="Pp3c4_15600"/>
</dbReference>
<evidence type="ECO:0000256" key="2">
    <source>
        <dbReference type="ARBA" id="ARBA00022723"/>
    </source>
</evidence>
<dbReference type="GeneID" id="112281140"/>
<sequence length="403" mass="45024">MRKVDMTETSASRAPVTRKGSELPVSVDTTKMVQFLVEKGLTEVPPEFLLPKNLRPSSTRMKNIPRTFQIPVIDMAKLNHPDFGENVVREIGRACEEWGFFQVINHGFSAELMQGAMQMCGEFFALPMEEKKLYSMKTSSGIGYGRRMAVKEGVRVDWVDRLGFWSASEEHRKRQPLDVICPAAFNATMSQYGDEILKLAHVILSALSRHAGLDGNYLLDRLGETNTAGVRTGMNYYPPCPQPDLVMGIGQHADGSVLTIVQQDGTPGLEVLKDGLWVPIPAIPEAFVINVGDQIQMISNERYKSVVHRVVAGNGSGRKSISNFFLPNWETVVSPAPRFCTRSNPARYQPVKFSEYITEFMKVPLGEERFVDLFKVPARNEGNQYLISAEGTKGKICPQRFSD</sequence>
<keyword evidence="9" id="KW-1185">Reference proteome</keyword>
<dbReference type="PROSITE" id="PS51471">
    <property type="entry name" value="FE2OG_OXY"/>
    <property type="match status" value="1"/>
</dbReference>
<name>A0A2K1KNM0_PHYPA</name>
<keyword evidence="3 4" id="KW-0408">Iron</keyword>
<dbReference type="FunCoup" id="A0A2K1KNM0">
    <property type="interactions" value="6"/>
</dbReference>
<dbReference type="InterPro" id="IPR050295">
    <property type="entry name" value="Plant_2OG-oxidoreductases"/>
</dbReference>
<evidence type="ECO:0000313" key="7">
    <source>
        <dbReference type="EMBL" id="PNR55370.1"/>
    </source>
</evidence>
<comment type="similarity">
    <text evidence="1 4">Belongs to the iron/ascorbate-dependent oxidoreductase family.</text>
</comment>
<evidence type="ECO:0000313" key="9">
    <source>
        <dbReference type="Proteomes" id="UP000006727"/>
    </source>
</evidence>
<dbReference type="PRINTS" id="PR00682">
    <property type="entry name" value="IPNSYNTHASE"/>
</dbReference>
<dbReference type="KEGG" id="ppp:112281140"/>
<keyword evidence="4" id="KW-0560">Oxidoreductase</keyword>
<dbReference type="GO" id="GO:0016491">
    <property type="term" value="F:oxidoreductase activity"/>
    <property type="evidence" value="ECO:0007669"/>
    <property type="project" value="UniProtKB-KW"/>
</dbReference>
<evidence type="ECO:0000256" key="1">
    <source>
        <dbReference type="ARBA" id="ARBA00008056"/>
    </source>
</evidence>
<gene>
    <name evidence="8" type="primary">LOC112281140</name>
    <name evidence="7" type="ORF">PHYPA_006267</name>
</gene>
<evidence type="ECO:0000313" key="8">
    <source>
        <dbReference type="EnsemblPlants" id="Pp3c4_15600V3.1"/>
    </source>
</evidence>
<protein>
    <recommendedName>
        <fullName evidence="6">Fe2OG dioxygenase domain-containing protein</fullName>
    </recommendedName>
</protein>
<organism evidence="7">
    <name type="scientific">Physcomitrium patens</name>
    <name type="common">Spreading-leaved earth moss</name>
    <name type="synonym">Physcomitrella patens</name>
    <dbReference type="NCBI Taxonomy" id="3218"/>
    <lineage>
        <taxon>Eukaryota</taxon>
        <taxon>Viridiplantae</taxon>
        <taxon>Streptophyta</taxon>
        <taxon>Embryophyta</taxon>
        <taxon>Bryophyta</taxon>
        <taxon>Bryophytina</taxon>
        <taxon>Bryopsida</taxon>
        <taxon>Funariidae</taxon>
        <taxon>Funariales</taxon>
        <taxon>Funariaceae</taxon>
        <taxon>Physcomitrium</taxon>
    </lineage>
</organism>
<reference evidence="7 9" key="1">
    <citation type="journal article" date="2008" name="Science">
        <title>The Physcomitrella genome reveals evolutionary insights into the conquest of land by plants.</title>
        <authorList>
            <person name="Rensing S."/>
            <person name="Lang D."/>
            <person name="Zimmer A."/>
            <person name="Terry A."/>
            <person name="Salamov A."/>
            <person name="Shapiro H."/>
            <person name="Nishiyama T."/>
            <person name="Perroud P.-F."/>
            <person name="Lindquist E."/>
            <person name="Kamisugi Y."/>
            <person name="Tanahashi T."/>
            <person name="Sakakibara K."/>
            <person name="Fujita T."/>
            <person name="Oishi K."/>
            <person name="Shin-I T."/>
            <person name="Kuroki Y."/>
            <person name="Toyoda A."/>
            <person name="Suzuki Y."/>
            <person name="Hashimoto A."/>
            <person name="Yamaguchi K."/>
            <person name="Sugano A."/>
            <person name="Kohara Y."/>
            <person name="Fujiyama A."/>
            <person name="Anterola A."/>
            <person name="Aoki S."/>
            <person name="Ashton N."/>
            <person name="Barbazuk W.B."/>
            <person name="Barker E."/>
            <person name="Bennetzen J."/>
            <person name="Bezanilla M."/>
            <person name="Blankenship R."/>
            <person name="Cho S.H."/>
            <person name="Dutcher S."/>
            <person name="Estelle M."/>
            <person name="Fawcett J.A."/>
            <person name="Gundlach H."/>
            <person name="Hanada K."/>
            <person name="Heyl A."/>
            <person name="Hicks K.A."/>
            <person name="Hugh J."/>
            <person name="Lohr M."/>
            <person name="Mayer K."/>
            <person name="Melkozernov A."/>
            <person name="Murata T."/>
            <person name="Nelson D."/>
            <person name="Pils B."/>
            <person name="Prigge M."/>
            <person name="Reiss B."/>
            <person name="Renner T."/>
            <person name="Rombauts S."/>
            <person name="Rushton P."/>
            <person name="Sanderfoot A."/>
            <person name="Schween G."/>
            <person name="Shiu S.-H."/>
            <person name="Stueber K."/>
            <person name="Theodoulou F.L."/>
            <person name="Tu H."/>
            <person name="Van de Peer Y."/>
            <person name="Verrier P.J."/>
            <person name="Waters E."/>
            <person name="Wood A."/>
            <person name="Yang L."/>
            <person name="Cove D."/>
            <person name="Cuming A."/>
            <person name="Hasebe M."/>
            <person name="Lucas S."/>
            <person name="Mishler D.B."/>
            <person name="Reski R."/>
            <person name="Grigoriev I."/>
            <person name="Quatrano R.S."/>
            <person name="Boore J.L."/>
        </authorList>
    </citation>
    <scope>NUCLEOTIDE SEQUENCE [LARGE SCALE GENOMIC DNA]</scope>
    <source>
        <strain evidence="8 9">cv. Gransden 2004</strain>
    </source>
</reference>
<dbReference type="InterPro" id="IPR027443">
    <property type="entry name" value="IPNS-like_sf"/>
</dbReference>
<dbReference type="OrthoDB" id="288590at2759"/>
<evidence type="ECO:0000256" key="4">
    <source>
        <dbReference type="RuleBase" id="RU003682"/>
    </source>
</evidence>
<reference evidence="8" key="3">
    <citation type="submission" date="2020-12" db="UniProtKB">
        <authorList>
            <consortium name="EnsemblPlants"/>
        </authorList>
    </citation>
    <scope>IDENTIFICATION</scope>
</reference>
<dbReference type="RefSeq" id="XP_024373110.1">
    <property type="nucleotide sequence ID" value="XM_024517342.2"/>
</dbReference>
<dbReference type="InterPro" id="IPR044861">
    <property type="entry name" value="IPNS-like_FE2OG_OXY"/>
</dbReference>
<evidence type="ECO:0000259" key="6">
    <source>
        <dbReference type="PROSITE" id="PS51471"/>
    </source>
</evidence>
<keyword evidence="2 4" id="KW-0479">Metal-binding</keyword>
<dbReference type="Pfam" id="PF14226">
    <property type="entry name" value="DIOX_N"/>
    <property type="match status" value="1"/>
</dbReference>
<evidence type="ECO:0000256" key="5">
    <source>
        <dbReference type="SAM" id="MobiDB-lite"/>
    </source>
</evidence>
<dbReference type="SUPFAM" id="SSF51197">
    <property type="entry name" value="Clavaminate synthase-like"/>
    <property type="match status" value="1"/>
</dbReference>
<evidence type="ECO:0000256" key="3">
    <source>
        <dbReference type="ARBA" id="ARBA00023004"/>
    </source>
</evidence>
<dbReference type="PaxDb" id="3218-PP1S13_379V6.1"/>
<accession>A0A2K1KNM0</accession>
<dbReference type="Gene3D" id="2.60.120.330">
    <property type="entry name" value="B-lactam Antibiotic, Isopenicillin N Synthase, Chain"/>
    <property type="match status" value="1"/>
</dbReference>
<dbReference type="FunFam" id="2.60.120.330:FF:000107">
    <property type="entry name" value="Predicted protein"/>
    <property type="match status" value="1"/>
</dbReference>
<dbReference type="Proteomes" id="UP000006727">
    <property type="component" value="Chromosome 4"/>
</dbReference>
<feature type="domain" description="Fe2OG dioxygenase" evidence="6">
    <location>
        <begin position="226"/>
        <end position="327"/>
    </location>
</feature>
<dbReference type="PANTHER" id="PTHR47991">
    <property type="entry name" value="OXOGLUTARATE/IRON-DEPENDENT DIOXYGENASE"/>
    <property type="match status" value="1"/>
</dbReference>
<feature type="region of interest" description="Disordered" evidence="5">
    <location>
        <begin position="1"/>
        <end position="23"/>
    </location>
</feature>